<dbReference type="EMBL" id="JABZRE010000001">
    <property type="protein sequence ID" value="MBF1306175.1"/>
    <property type="molecule type" value="Genomic_DNA"/>
</dbReference>
<proteinExistence type="predicted"/>
<evidence type="ECO:0000313" key="1">
    <source>
        <dbReference type="EMBL" id="MBF1306175.1"/>
    </source>
</evidence>
<gene>
    <name evidence="1" type="ORF">HXM94_00025</name>
</gene>
<dbReference type="RefSeq" id="WP_278476558.1">
    <property type="nucleotide sequence ID" value="NZ_JABZRE010000001.1"/>
</dbReference>
<name>A0A930DZ45_9FIRM</name>
<dbReference type="AlphaFoldDB" id="A0A930DZ45"/>
<sequence>MIKSESKQNSTNVLERLRVMSESITEKQVLKLFENSAHQIYADHFVRQAQNLVNIQEIEQNGDNGLELLHTLTKMYKQDSFDALEIRELLKIGVGIEIPDWMKSAESIRKARKISHLKQLKASINKSYSDYNEIVDDFKSLFDLNDSDTATLRFNESLKNKPYYASARYFLHHKNGSLYNLLDKLTPNKSFMQKSIPIYFSLTAGNLSRVDDGNSFIVTELDLKVSDGSMNSLMSALNKKDSNPAEVVKKIISSGLKRKYLHLSKNKASFDGFKKGRFPFSLITDEEIRNNLQYRGVYDLKEIRKMVPKPELERYDSIVDGLLGR</sequence>
<reference evidence="1" key="1">
    <citation type="submission" date="2020-04" db="EMBL/GenBank/DDBJ databases">
        <title>Deep metagenomics examines the oral microbiome during advanced dental caries in children, revealing novel taxa and co-occurrences with host molecules.</title>
        <authorList>
            <person name="Baker J.L."/>
            <person name="Morton J.T."/>
            <person name="Dinis M."/>
            <person name="Alvarez R."/>
            <person name="Tran N.C."/>
            <person name="Knight R."/>
            <person name="Edlund A."/>
        </authorList>
    </citation>
    <scope>NUCLEOTIDE SEQUENCE</scope>
    <source>
        <strain evidence="1">JCVI_23_bin.11</strain>
    </source>
</reference>
<accession>A0A930DZ45</accession>
<comment type="caution">
    <text evidence="1">The sequence shown here is derived from an EMBL/GenBank/DDBJ whole genome shotgun (WGS) entry which is preliminary data.</text>
</comment>
<protein>
    <submittedName>
        <fullName evidence="1">Uncharacterized protein</fullName>
    </submittedName>
</protein>
<organism evidence="1 2">
    <name type="scientific">Parvimonas micra</name>
    <dbReference type="NCBI Taxonomy" id="33033"/>
    <lineage>
        <taxon>Bacteria</taxon>
        <taxon>Bacillati</taxon>
        <taxon>Bacillota</taxon>
        <taxon>Tissierellia</taxon>
        <taxon>Tissierellales</taxon>
        <taxon>Peptoniphilaceae</taxon>
        <taxon>Parvimonas</taxon>
    </lineage>
</organism>
<evidence type="ECO:0000313" key="2">
    <source>
        <dbReference type="Proteomes" id="UP000758611"/>
    </source>
</evidence>
<dbReference type="Proteomes" id="UP000758611">
    <property type="component" value="Unassembled WGS sequence"/>
</dbReference>